<comment type="catalytic activity">
    <reaction evidence="1">
        <text>Hydrolyzes the link between N-acetylmuramoyl residues and L-amino acid residues in certain cell-wall glycopeptides.</text>
        <dbReference type="EC" id="3.5.1.28"/>
    </reaction>
</comment>
<dbReference type="EC" id="3.5.1.28" evidence="2"/>
<gene>
    <name evidence="7" type="ORF">FH607_023985</name>
</gene>
<dbReference type="GO" id="GO:0009254">
    <property type="term" value="P:peptidoglycan turnover"/>
    <property type="evidence" value="ECO:0007669"/>
    <property type="project" value="TreeGrafter"/>
</dbReference>
<evidence type="ECO:0000256" key="5">
    <source>
        <dbReference type="SAM" id="MobiDB-lite"/>
    </source>
</evidence>
<dbReference type="InterPro" id="IPR036505">
    <property type="entry name" value="Amidase/PGRP_sf"/>
</dbReference>
<dbReference type="EMBL" id="VDLY02000017">
    <property type="protein sequence ID" value="KAB8161781.1"/>
    <property type="molecule type" value="Genomic_DNA"/>
</dbReference>
<dbReference type="GO" id="GO:0009253">
    <property type="term" value="P:peptidoglycan catabolic process"/>
    <property type="evidence" value="ECO:0007669"/>
    <property type="project" value="InterPro"/>
</dbReference>
<dbReference type="Gene3D" id="1.10.530.10">
    <property type="match status" value="1"/>
</dbReference>
<evidence type="ECO:0000256" key="4">
    <source>
        <dbReference type="ARBA" id="ARBA00023316"/>
    </source>
</evidence>
<evidence type="ECO:0000256" key="2">
    <source>
        <dbReference type="ARBA" id="ARBA00011901"/>
    </source>
</evidence>
<accession>A0A5N5ZZ81</accession>
<name>A0A5N5ZZ81_9ACTN</name>
<dbReference type="OrthoDB" id="66275at2"/>
<dbReference type="InterPro" id="IPR023346">
    <property type="entry name" value="Lysozyme-like_dom_sf"/>
</dbReference>
<protein>
    <recommendedName>
        <fullName evidence="2">N-acetylmuramoyl-L-alanine amidase</fullName>
        <ecNumber evidence="2">3.5.1.28</ecNumber>
    </recommendedName>
</protein>
<dbReference type="InterPro" id="IPR051206">
    <property type="entry name" value="NAMLAA_amidase_2"/>
</dbReference>
<dbReference type="Gene3D" id="3.40.80.10">
    <property type="entry name" value="Peptidoglycan recognition protein-like"/>
    <property type="match status" value="1"/>
</dbReference>
<feature type="region of interest" description="Disordered" evidence="5">
    <location>
        <begin position="482"/>
        <end position="505"/>
    </location>
</feature>
<evidence type="ECO:0000313" key="7">
    <source>
        <dbReference type="EMBL" id="KAB8161781.1"/>
    </source>
</evidence>
<feature type="region of interest" description="Disordered" evidence="5">
    <location>
        <begin position="1"/>
        <end position="25"/>
    </location>
</feature>
<sequence length="718" mass="75681">MAPTTASRPQLPPRRPALSRSRPLRSPLVRRAGQAAVALALSLPLLAVGATAPPAAAGTDRDALQRAFDEAADEYGVPESVLLGVAYLQSRWDGHAGAASVSGGYGPMHLTDVAIALAEDASAAGHHGAGHHGVGAEDPRGDAARPLAPAGAATRAGDPGHATEASHAAEARAAVERSTLPLAAELTGLPAEELRTEAAANVRGGAALLAHAQRELGAPPSADPADWYGAVAAYPGADTAPAARAFADEVYRVIAEGQRRTTAEGQRVELPAAEVTPDTATAEALGLPDAERDPAVECPRRISCTWLPAPYEELGDGDYGNHDLADRPASQAIESIVIHDTEATWETTLDLVQDPTYVSWHYSLRSADGHVAQHVATKDVGWHAGNWYVNATSIGLEHEGFLTDPDAWYTEAMYRSSARLVRYLAERYDIPLDRHHILGHDNVQGPTEESVAGMHTDPGPYWDWSHYFELLGAPFDERRAGADATDAGADADGAGADADGAGAAGGPRAGVVTIAPDYEEHTPEFTDCAGAGSACAPHGSSAVRLHTAPDHEAPLVSDFGTHPDDGRSTIGVNDVGARATAGQQFAVAGRQGDWTAIWYLGQRAWFHNPAEAPTAHPARGWVATGRPGAESIPVYGRAYPEAGAYPAGVPVQPVVPLEYEIPADQEYVVGLRTDSTYYWATTFDPAGHQVISGEEYYQVQLGHRVAYVRADDVTVRRR</sequence>
<dbReference type="FunFam" id="3.40.80.10:FF:000006">
    <property type="entry name" value="N-acetylmuramoyl-L-alanine amidase"/>
    <property type="match status" value="1"/>
</dbReference>
<dbReference type="GO" id="GO:0008745">
    <property type="term" value="F:N-acetylmuramoyl-L-alanine amidase activity"/>
    <property type="evidence" value="ECO:0007669"/>
    <property type="project" value="UniProtKB-EC"/>
</dbReference>
<comment type="caution">
    <text evidence="7">The sequence shown here is derived from an EMBL/GenBank/DDBJ whole genome shotgun (WGS) entry which is preliminary data.</text>
</comment>
<feature type="compositionally biased region" description="Low complexity" evidence="5">
    <location>
        <begin position="144"/>
        <end position="166"/>
    </location>
</feature>
<organism evidence="7 8">
    <name type="scientific">Streptomyces mimosae</name>
    <dbReference type="NCBI Taxonomy" id="2586635"/>
    <lineage>
        <taxon>Bacteria</taxon>
        <taxon>Bacillati</taxon>
        <taxon>Actinomycetota</taxon>
        <taxon>Actinomycetes</taxon>
        <taxon>Kitasatosporales</taxon>
        <taxon>Streptomycetaceae</taxon>
        <taxon>Streptomyces</taxon>
    </lineage>
</organism>
<dbReference type="PANTHER" id="PTHR30417">
    <property type="entry name" value="N-ACETYLMURAMOYL-L-ALANINE AMIDASE AMID"/>
    <property type="match status" value="1"/>
</dbReference>
<dbReference type="SUPFAM" id="SSF53955">
    <property type="entry name" value="Lysozyme-like"/>
    <property type="match status" value="1"/>
</dbReference>
<evidence type="ECO:0000259" key="6">
    <source>
        <dbReference type="SMART" id="SM00644"/>
    </source>
</evidence>
<dbReference type="Proteomes" id="UP000314251">
    <property type="component" value="Unassembled WGS sequence"/>
</dbReference>
<dbReference type="InterPro" id="IPR002502">
    <property type="entry name" value="Amidase_domain"/>
</dbReference>
<dbReference type="SMART" id="SM00644">
    <property type="entry name" value="Ami_2"/>
    <property type="match status" value="1"/>
</dbReference>
<reference evidence="7" key="1">
    <citation type="submission" date="2019-10" db="EMBL/GenBank/DDBJ databases">
        <title>Nonomuraea sp. nov., isolated from Phyllanthus amarus.</title>
        <authorList>
            <person name="Klykleung N."/>
            <person name="Tanasupawat S."/>
        </authorList>
    </citation>
    <scope>NUCLEOTIDE SEQUENCE [LARGE SCALE GENOMIC DNA]</scope>
    <source>
        <strain evidence="7">3MP-10</strain>
    </source>
</reference>
<feature type="compositionally biased region" description="Basic and acidic residues" evidence="5">
    <location>
        <begin position="134"/>
        <end position="143"/>
    </location>
</feature>
<feature type="compositionally biased region" description="Low complexity" evidence="5">
    <location>
        <begin position="16"/>
        <end position="25"/>
    </location>
</feature>
<evidence type="ECO:0000256" key="3">
    <source>
        <dbReference type="ARBA" id="ARBA00022801"/>
    </source>
</evidence>
<evidence type="ECO:0000256" key="1">
    <source>
        <dbReference type="ARBA" id="ARBA00001561"/>
    </source>
</evidence>
<keyword evidence="3" id="KW-0378">Hydrolase</keyword>
<dbReference type="CDD" id="cd06583">
    <property type="entry name" value="PGRP"/>
    <property type="match status" value="1"/>
</dbReference>
<dbReference type="PANTHER" id="PTHR30417:SF1">
    <property type="entry name" value="N-ACETYLMURAMOYL-L-ALANINE AMIDASE AMID"/>
    <property type="match status" value="1"/>
</dbReference>
<feature type="region of interest" description="Disordered" evidence="5">
    <location>
        <begin position="124"/>
        <end position="174"/>
    </location>
</feature>
<evidence type="ECO:0000313" key="8">
    <source>
        <dbReference type="Proteomes" id="UP000314251"/>
    </source>
</evidence>
<proteinExistence type="predicted"/>
<dbReference type="GO" id="GO:0071555">
    <property type="term" value="P:cell wall organization"/>
    <property type="evidence" value="ECO:0007669"/>
    <property type="project" value="UniProtKB-KW"/>
</dbReference>
<feature type="domain" description="N-acetylmuramoyl-L-alanine amidase" evidence="6">
    <location>
        <begin position="322"/>
        <end position="459"/>
    </location>
</feature>
<keyword evidence="4" id="KW-0961">Cell wall biogenesis/degradation</keyword>
<dbReference type="Pfam" id="PF01510">
    <property type="entry name" value="Amidase_2"/>
    <property type="match status" value="1"/>
</dbReference>
<keyword evidence="8" id="KW-1185">Reference proteome</keyword>
<dbReference type="AlphaFoldDB" id="A0A5N5ZZ81"/>
<dbReference type="SUPFAM" id="SSF55846">
    <property type="entry name" value="N-acetylmuramoyl-L-alanine amidase-like"/>
    <property type="match status" value="1"/>
</dbReference>
<feature type="compositionally biased region" description="Low complexity" evidence="5">
    <location>
        <begin position="482"/>
        <end position="501"/>
    </location>
</feature>